<organism evidence="1">
    <name type="scientific">marine sediment metagenome</name>
    <dbReference type="NCBI Taxonomy" id="412755"/>
    <lineage>
        <taxon>unclassified sequences</taxon>
        <taxon>metagenomes</taxon>
        <taxon>ecological metagenomes</taxon>
    </lineage>
</organism>
<sequence>MAKYRIPEPFIPGFELISKLTQEQVSEIKKA</sequence>
<evidence type="ECO:0000313" key="1">
    <source>
        <dbReference type="EMBL" id="GAJ22549.1"/>
    </source>
</evidence>
<dbReference type="EMBL" id="BARW01037078">
    <property type="protein sequence ID" value="GAJ22549.1"/>
    <property type="molecule type" value="Genomic_DNA"/>
</dbReference>
<accession>X1UYL9</accession>
<feature type="non-terminal residue" evidence="1">
    <location>
        <position position="31"/>
    </location>
</feature>
<dbReference type="AlphaFoldDB" id="X1UYL9"/>
<reference evidence="1" key="1">
    <citation type="journal article" date="2014" name="Front. Microbiol.">
        <title>High frequency of phylogenetically diverse reductive dehalogenase-homologous genes in deep subseafloor sedimentary metagenomes.</title>
        <authorList>
            <person name="Kawai M."/>
            <person name="Futagami T."/>
            <person name="Toyoda A."/>
            <person name="Takaki Y."/>
            <person name="Nishi S."/>
            <person name="Hori S."/>
            <person name="Arai W."/>
            <person name="Tsubouchi T."/>
            <person name="Morono Y."/>
            <person name="Uchiyama I."/>
            <person name="Ito T."/>
            <person name="Fujiyama A."/>
            <person name="Inagaki F."/>
            <person name="Takami H."/>
        </authorList>
    </citation>
    <scope>NUCLEOTIDE SEQUENCE</scope>
    <source>
        <strain evidence="1">Expedition CK06-06</strain>
    </source>
</reference>
<comment type="caution">
    <text evidence="1">The sequence shown here is derived from an EMBL/GenBank/DDBJ whole genome shotgun (WGS) entry which is preliminary data.</text>
</comment>
<name>X1UYL9_9ZZZZ</name>
<proteinExistence type="predicted"/>
<gene>
    <name evidence="1" type="ORF">S12H4_57354</name>
</gene>
<protein>
    <submittedName>
        <fullName evidence="1">Uncharacterized protein</fullName>
    </submittedName>
</protein>